<sequence length="129" mass="14220">MKKSMKLLSLLFVVLFAVSACSKDDDPADNDIFVDDYKGTISYVNENDSEKNVSPTEGKVTVTKVGGSNYSFIFDSNIPDIINVKMKKGDNNKLFIEDGAFGLLSIDADQLTIGYTKDGETWTANCKRD</sequence>
<feature type="chain" id="PRO_5034938274" description="C-type lysozyme inhibitor domain-containing protein" evidence="1">
    <location>
        <begin position="23"/>
        <end position="129"/>
    </location>
</feature>
<evidence type="ECO:0000313" key="2">
    <source>
        <dbReference type="EMBL" id="GGE20656.1"/>
    </source>
</evidence>
<dbReference type="PROSITE" id="PS51257">
    <property type="entry name" value="PROKAR_LIPOPROTEIN"/>
    <property type="match status" value="1"/>
</dbReference>
<keyword evidence="3" id="KW-1185">Reference proteome</keyword>
<accession>A0A8H9FZ84</accession>
<keyword evidence="1" id="KW-0732">Signal</keyword>
<gene>
    <name evidence="2" type="ORF">GCM10011516_17830</name>
</gene>
<reference evidence="2" key="1">
    <citation type="journal article" date="2014" name="Int. J. Syst. Evol. Microbiol.">
        <title>Complete genome sequence of Corynebacterium casei LMG S-19264T (=DSM 44701T), isolated from a smear-ripened cheese.</title>
        <authorList>
            <consortium name="US DOE Joint Genome Institute (JGI-PGF)"/>
            <person name="Walter F."/>
            <person name="Albersmeier A."/>
            <person name="Kalinowski J."/>
            <person name="Ruckert C."/>
        </authorList>
    </citation>
    <scope>NUCLEOTIDE SEQUENCE</scope>
    <source>
        <strain evidence="2">CGMCC 1.15966</strain>
    </source>
</reference>
<reference evidence="2" key="2">
    <citation type="submission" date="2020-09" db="EMBL/GenBank/DDBJ databases">
        <authorList>
            <person name="Sun Q."/>
            <person name="Zhou Y."/>
        </authorList>
    </citation>
    <scope>NUCLEOTIDE SEQUENCE</scope>
    <source>
        <strain evidence="2">CGMCC 1.15966</strain>
    </source>
</reference>
<proteinExistence type="predicted"/>
<evidence type="ECO:0000256" key="1">
    <source>
        <dbReference type="SAM" id="SignalP"/>
    </source>
</evidence>
<protein>
    <recommendedName>
        <fullName evidence="4">C-type lysozyme inhibitor domain-containing protein</fullName>
    </recommendedName>
</protein>
<evidence type="ECO:0008006" key="4">
    <source>
        <dbReference type="Google" id="ProtNLM"/>
    </source>
</evidence>
<feature type="signal peptide" evidence="1">
    <location>
        <begin position="1"/>
        <end position="22"/>
    </location>
</feature>
<dbReference type="AlphaFoldDB" id="A0A8H9FZ84"/>
<evidence type="ECO:0000313" key="3">
    <source>
        <dbReference type="Proteomes" id="UP000614460"/>
    </source>
</evidence>
<dbReference type="Proteomes" id="UP000614460">
    <property type="component" value="Unassembled WGS sequence"/>
</dbReference>
<organism evidence="2 3">
    <name type="scientific">Sphingobacterium cellulitidis</name>
    <dbReference type="NCBI Taxonomy" id="1768011"/>
    <lineage>
        <taxon>Bacteria</taxon>
        <taxon>Pseudomonadati</taxon>
        <taxon>Bacteroidota</taxon>
        <taxon>Sphingobacteriia</taxon>
        <taxon>Sphingobacteriales</taxon>
        <taxon>Sphingobacteriaceae</taxon>
        <taxon>Sphingobacterium</taxon>
    </lineage>
</organism>
<dbReference type="EMBL" id="BMKM01000003">
    <property type="protein sequence ID" value="GGE20656.1"/>
    <property type="molecule type" value="Genomic_DNA"/>
</dbReference>
<comment type="caution">
    <text evidence="2">The sequence shown here is derived from an EMBL/GenBank/DDBJ whole genome shotgun (WGS) entry which is preliminary data.</text>
</comment>
<name>A0A8H9FZ84_9SPHI</name>